<feature type="transmembrane region" description="Helical" evidence="1">
    <location>
        <begin position="6"/>
        <end position="27"/>
    </location>
</feature>
<evidence type="ECO:0000256" key="1">
    <source>
        <dbReference type="SAM" id="Phobius"/>
    </source>
</evidence>
<geneLocation type="plasmid" evidence="2 3">
    <name>pGspE55-1</name>
</geneLocation>
<evidence type="ECO:0000313" key="3">
    <source>
        <dbReference type="Proteomes" id="UP000501421"/>
    </source>
</evidence>
<dbReference type="EMBL" id="AP022558">
    <property type="protein sequence ID" value="BBW98915.1"/>
    <property type="molecule type" value="Genomic_DNA"/>
</dbReference>
<dbReference type="PANTHER" id="PTHR35007">
    <property type="entry name" value="INTEGRAL MEMBRANE PROTEIN-RELATED"/>
    <property type="match status" value="1"/>
</dbReference>
<accession>A0A679FW38</accession>
<keyword evidence="2" id="KW-0614">Plasmid</keyword>
<organism evidence="2 3">
    <name type="scientific">Geobacillus subterraneus</name>
    <dbReference type="NCBI Taxonomy" id="129338"/>
    <lineage>
        <taxon>Bacteria</taxon>
        <taxon>Bacillati</taxon>
        <taxon>Bacillota</taxon>
        <taxon>Bacilli</taxon>
        <taxon>Bacillales</taxon>
        <taxon>Anoxybacillaceae</taxon>
        <taxon>Geobacillus</taxon>
    </lineage>
</organism>
<feature type="transmembrane region" description="Helical" evidence="1">
    <location>
        <begin position="260"/>
        <end position="282"/>
    </location>
</feature>
<gene>
    <name evidence="2" type="ORF">GsuE55_37480</name>
</gene>
<name>A0A679FW38_9BACL</name>
<keyword evidence="3" id="KW-1185">Reference proteome</keyword>
<keyword evidence="1" id="KW-0812">Transmembrane</keyword>
<evidence type="ECO:0000313" key="2">
    <source>
        <dbReference type="EMBL" id="BBW98915.1"/>
    </source>
</evidence>
<dbReference type="PANTHER" id="PTHR35007:SF2">
    <property type="entry name" value="PILUS ASSEMBLE PROTEIN"/>
    <property type="match status" value="1"/>
</dbReference>
<keyword evidence="1" id="KW-1133">Transmembrane helix</keyword>
<dbReference type="RefSeq" id="WP_172418890.1">
    <property type="nucleotide sequence ID" value="NZ_AP022558.1"/>
</dbReference>
<sequence>MTLLFAFLTLLVGFFLTRNVLNFLFSLENYRIHKKRLKQLRFQQRREKEWEDFIDQVTQPIIRHVLSRWKPKGLDELEMDLRMAKWDRYFSPKQYIAMRWLLKALGLVLFLLLSSQSMFFALLWGGALFFGMDFLFRNSVKNRKERLLQEFPDFIRITEGYVMADFPIPQAVEHAIPYVGEEWKPILQKFVVDCEIKGVDEALEGLKQEVDLFEVREFVALMRLVLEQGGDVKQGFSEQAEKIRQLINDLMAIKVGRRQMMAMALQAPLLICILVVVGLPTVSSMLNMNTM</sequence>
<dbReference type="AlphaFoldDB" id="A0A679FW38"/>
<reference evidence="3" key="1">
    <citation type="journal article" date="2020" name="Microbiol. Resour. Announc.">
        <title>Complete Genome Sequence of Geobacillus sp. Strain E55-1, Isolated from Mine Geyser in Japan.</title>
        <authorList>
            <person name="Miyazaki K."/>
            <person name="Hase E."/>
            <person name="Tokito N."/>
        </authorList>
    </citation>
    <scope>NUCLEOTIDE SEQUENCE [LARGE SCALE GENOMIC DNA]</scope>
    <source>
        <strain evidence="3">E55-1</strain>
        <plasmid evidence="3">pGspE55-1</plasmid>
    </source>
</reference>
<keyword evidence="1" id="KW-0472">Membrane</keyword>
<dbReference type="Proteomes" id="UP000501421">
    <property type="component" value="Plasmid pGspE55-1"/>
</dbReference>
<proteinExistence type="predicted"/>
<protein>
    <submittedName>
        <fullName evidence="2">Uncharacterized protein</fullName>
    </submittedName>
</protein>